<keyword evidence="11" id="KW-0347">Helicase</keyword>
<dbReference type="InterPro" id="IPR006555">
    <property type="entry name" value="ATP-dep_Helicase_C"/>
</dbReference>
<dbReference type="InterPro" id="IPR014013">
    <property type="entry name" value="Helic_SF1/SF2_ATP-bd_DinG/Rad3"/>
</dbReference>
<evidence type="ECO:0000256" key="1">
    <source>
        <dbReference type="ARBA" id="ARBA00001966"/>
    </source>
</evidence>
<evidence type="ECO:0000313" key="11">
    <source>
        <dbReference type="EMBL" id="MFC2948332.1"/>
    </source>
</evidence>
<feature type="short sequence motif" description="DEAH box" evidence="8">
    <location>
        <begin position="464"/>
        <end position="467"/>
    </location>
</feature>
<dbReference type="SMART" id="SM00479">
    <property type="entry name" value="EXOIII"/>
    <property type="match status" value="1"/>
</dbReference>
<dbReference type="NCBIfam" id="TIGR00573">
    <property type="entry name" value="dnaq"/>
    <property type="match status" value="1"/>
</dbReference>
<comment type="catalytic activity">
    <reaction evidence="7">
        <text>ATP + H2O = ADP + phosphate + H(+)</text>
        <dbReference type="Rhea" id="RHEA:13065"/>
        <dbReference type="ChEBI" id="CHEBI:15377"/>
        <dbReference type="ChEBI" id="CHEBI:15378"/>
        <dbReference type="ChEBI" id="CHEBI:30616"/>
        <dbReference type="ChEBI" id="CHEBI:43474"/>
        <dbReference type="ChEBI" id="CHEBI:456216"/>
        <dbReference type="EC" id="5.6.2.3"/>
    </reaction>
</comment>
<evidence type="ECO:0000256" key="9">
    <source>
        <dbReference type="RuleBase" id="RU364106"/>
    </source>
</evidence>
<dbReference type="RefSeq" id="WP_390305170.1">
    <property type="nucleotide sequence ID" value="NZ_JBHRRZ010000014.1"/>
</dbReference>
<dbReference type="Proteomes" id="UP001595387">
    <property type="component" value="Unassembled WGS sequence"/>
</dbReference>
<gene>
    <name evidence="8 9 11" type="primary">dinG</name>
    <name evidence="11" type="ORF">ACFODW_08265</name>
</gene>
<evidence type="ECO:0000256" key="5">
    <source>
        <dbReference type="ARBA" id="ARBA00022839"/>
    </source>
</evidence>
<dbReference type="SUPFAM" id="SSF52540">
    <property type="entry name" value="P-loop containing nucleoside triphosphate hydrolases"/>
    <property type="match status" value="1"/>
</dbReference>
<dbReference type="Gene3D" id="3.30.420.10">
    <property type="entry name" value="Ribonuclease H-like superfamily/Ribonuclease H"/>
    <property type="match status" value="1"/>
</dbReference>
<dbReference type="CDD" id="cd06127">
    <property type="entry name" value="DEDDh"/>
    <property type="match status" value="1"/>
</dbReference>
<protein>
    <recommendedName>
        <fullName evidence="8 9">3'-5' exonuclease DinG</fullName>
        <ecNumber evidence="8 9">3.1.-.-</ecNumber>
    </recommendedName>
</protein>
<proteinExistence type="inferred from homology"/>
<feature type="domain" description="Helicase ATP-binding" evidence="10">
    <location>
        <begin position="249"/>
        <end position="510"/>
    </location>
</feature>
<dbReference type="EMBL" id="JBHRRZ010000014">
    <property type="protein sequence ID" value="MFC2948332.1"/>
    <property type="molecule type" value="Genomic_DNA"/>
</dbReference>
<evidence type="ECO:0000259" key="10">
    <source>
        <dbReference type="PROSITE" id="PS51193"/>
    </source>
</evidence>
<accession>A0ABV7A5H0</accession>
<reference evidence="12" key="1">
    <citation type="journal article" date="2019" name="Int. J. Syst. Evol. Microbiol.">
        <title>The Global Catalogue of Microorganisms (GCM) 10K type strain sequencing project: providing services to taxonomists for standard genome sequencing and annotation.</title>
        <authorList>
            <consortium name="The Broad Institute Genomics Platform"/>
            <consortium name="The Broad Institute Genome Sequencing Center for Infectious Disease"/>
            <person name="Wu L."/>
            <person name="Ma J."/>
        </authorList>
    </citation>
    <scope>NUCLEOTIDE SEQUENCE [LARGE SCALE GENOMIC DNA]</scope>
    <source>
        <strain evidence="12">KCTC 13193</strain>
    </source>
</reference>
<dbReference type="InterPro" id="IPR006310">
    <property type="entry name" value="DinG"/>
</dbReference>
<dbReference type="SMART" id="SM00491">
    <property type="entry name" value="HELICc2"/>
    <property type="match status" value="1"/>
</dbReference>
<dbReference type="EC" id="3.1.-.-" evidence="8 9"/>
<dbReference type="SUPFAM" id="SSF53098">
    <property type="entry name" value="Ribonuclease H-like"/>
    <property type="match status" value="1"/>
</dbReference>
<keyword evidence="5 8" id="KW-0269">Exonuclease</keyword>
<dbReference type="InterPro" id="IPR036397">
    <property type="entry name" value="RNaseH_sf"/>
</dbReference>
<keyword evidence="3 8" id="KW-0547">Nucleotide-binding</keyword>
<dbReference type="Gene3D" id="3.40.50.300">
    <property type="entry name" value="P-loop containing nucleotide triphosphate hydrolases"/>
    <property type="match status" value="2"/>
</dbReference>
<evidence type="ECO:0000256" key="7">
    <source>
        <dbReference type="ARBA" id="ARBA00048954"/>
    </source>
</evidence>
<comment type="similarity">
    <text evidence="8 9">Belongs to the helicase family. DinG subfamily. Type 2 sub-subfamily.</text>
</comment>
<dbReference type="GO" id="GO:0016787">
    <property type="term" value="F:hydrolase activity"/>
    <property type="evidence" value="ECO:0007669"/>
    <property type="project" value="UniProtKB-KW"/>
</dbReference>
<dbReference type="InterPro" id="IPR012337">
    <property type="entry name" value="RNaseH-like_sf"/>
</dbReference>
<evidence type="ECO:0000313" key="12">
    <source>
        <dbReference type="Proteomes" id="UP001595387"/>
    </source>
</evidence>
<dbReference type="Pfam" id="PF13307">
    <property type="entry name" value="Helicase_C_2"/>
    <property type="match status" value="1"/>
</dbReference>
<dbReference type="InterPro" id="IPR027417">
    <property type="entry name" value="P-loop_NTPase"/>
</dbReference>
<comment type="cofactor">
    <cofactor evidence="1">
        <name>[4Fe-4S] cluster</name>
        <dbReference type="ChEBI" id="CHEBI:49883"/>
    </cofactor>
</comment>
<name>A0ABV7A5H0_9BACI</name>
<dbReference type="InterPro" id="IPR014001">
    <property type="entry name" value="Helicase_ATP-bd"/>
</dbReference>
<dbReference type="NCBIfam" id="NF005981">
    <property type="entry name" value="PRK08074.1"/>
    <property type="match status" value="1"/>
</dbReference>
<dbReference type="InterPro" id="IPR011545">
    <property type="entry name" value="DEAD/DEAH_box_helicase_dom"/>
</dbReference>
<evidence type="ECO:0000256" key="8">
    <source>
        <dbReference type="HAMAP-Rule" id="MF_02206"/>
    </source>
</evidence>
<dbReference type="InterPro" id="IPR006054">
    <property type="entry name" value="DnaQ"/>
</dbReference>
<comment type="caution">
    <text evidence="11">The sequence shown here is derived from an EMBL/GenBank/DDBJ whole genome shotgun (WGS) entry which is preliminary data.</text>
</comment>
<keyword evidence="2 8" id="KW-0540">Nuclease</keyword>
<dbReference type="NCBIfam" id="TIGR01407">
    <property type="entry name" value="dinG_rel"/>
    <property type="match status" value="1"/>
</dbReference>
<keyword evidence="12" id="KW-1185">Reference proteome</keyword>
<organism evidence="11 12">
    <name type="scientific">Virgibacillus sediminis</name>
    <dbReference type="NCBI Taxonomy" id="202260"/>
    <lineage>
        <taxon>Bacteria</taxon>
        <taxon>Bacillati</taxon>
        <taxon>Bacillota</taxon>
        <taxon>Bacilli</taxon>
        <taxon>Bacillales</taxon>
        <taxon>Bacillaceae</taxon>
        <taxon>Virgibacillus</taxon>
    </lineage>
</organism>
<dbReference type="PROSITE" id="PS51193">
    <property type="entry name" value="HELICASE_ATP_BIND_2"/>
    <property type="match status" value="1"/>
</dbReference>
<dbReference type="InterPro" id="IPR045028">
    <property type="entry name" value="DinG/Rad3-like"/>
</dbReference>
<dbReference type="Pfam" id="PF00270">
    <property type="entry name" value="DEAD"/>
    <property type="match status" value="1"/>
</dbReference>
<dbReference type="InterPro" id="IPR013520">
    <property type="entry name" value="Ribonucl_H"/>
</dbReference>
<evidence type="ECO:0000256" key="3">
    <source>
        <dbReference type="ARBA" id="ARBA00022741"/>
    </source>
</evidence>
<dbReference type="Pfam" id="PF00929">
    <property type="entry name" value="RNase_T"/>
    <property type="match status" value="1"/>
</dbReference>
<dbReference type="GO" id="GO:0003678">
    <property type="term" value="F:DNA helicase activity"/>
    <property type="evidence" value="ECO:0007669"/>
    <property type="project" value="UniProtKB-EC"/>
</dbReference>
<keyword evidence="6 8" id="KW-0067">ATP-binding</keyword>
<dbReference type="PANTHER" id="PTHR11472:SF34">
    <property type="entry name" value="REGULATOR OF TELOMERE ELONGATION HELICASE 1"/>
    <property type="match status" value="1"/>
</dbReference>
<evidence type="ECO:0000256" key="4">
    <source>
        <dbReference type="ARBA" id="ARBA00022801"/>
    </source>
</evidence>
<comment type="function">
    <text evidence="8 9">3'-5' exonuclease.</text>
</comment>
<dbReference type="HAMAP" id="MF_02206">
    <property type="entry name" value="DinG_exonucl"/>
    <property type="match status" value="1"/>
</dbReference>
<keyword evidence="4 8" id="KW-0378">Hydrolase</keyword>
<sequence>MDRYVVIDLETTGHSPQKGDKIIEVGIAVIEGDQITDHFTTLLNPGQPIPSFISGLTGIMDEDVQEAPSFEEMAADIAGMFQDAYLIAHNVPFDLGFLNAELQRLGYEPLHNPVLDTVELARILYPMAPSYKLGQLAEYLELEHNDPHRALSDAHVTAEIFLNLKEKLSSLPYETITHLQGLEKLFKSDMSLILSKLEQQLAYSTEEPQHIETYRGLAFRKFEPQNKAIQEISLSYGDYLDNIYEAEGTMESKMARYEKRIGQRKMSEVIYDAFQTSHHALIEAETGTGKSLAYLIPAIYEAVQSNKRVIISTHTTQLQSQLLYEEIPFVGDIVPVPFQAALLKGKGHYISLERFEQELSDPDQNNYDTALTKAKLLVWLTETKTGDIDEIQLPSSGYFFFKKISTEAEGRMDPQSPWFKHSFYQHARRRAQQADIIVTNHSLLCTDMFNDYQFLPSYDKLIIDEAHHLEETASRHYGLKLDYVSMQYVFNQLGASDEAKEFNKIIRGYSYNPDDLPLENWDSILMQAKYEMDDLFRTLFQYVVDQRRKNKSLSDTGRIQYRFDQGEDDTDRWATVKEMANRLIFFIRDLIHILSMIEHYFNSRKALEKRDAEEITKQILQLQSFIDRVEHLFLDDQGDKTVKWMEVEAYGAKNAVYLYSEPLDMSHLLSEDFFEKKDSVILTSATLTMRNSFSFVRERLGVPEERLITEKITSPFSYDDQVQLLIPNDFPDIKYGSTEDFVYATCEAIISLAEITEGRMLVLFTSYEMLRKAHSVLKESLDTQDYVIIAQGISSGSRSRLKKNFQTYDKAILLGTSSFWEGVDIPGEDLSCLMIVRLPFQPPDHPVYQAKADFLQSKGKNAFFDLALPNAVIRFKQGFGRLIRSTSDRGIVFVCDARISKSRYGKFFTQSIPDVPITYDSTGRLLEKAEQWF</sequence>
<dbReference type="SMART" id="SM00487">
    <property type="entry name" value="DEXDc"/>
    <property type="match status" value="1"/>
</dbReference>
<evidence type="ECO:0000256" key="6">
    <source>
        <dbReference type="ARBA" id="ARBA00022840"/>
    </source>
</evidence>
<evidence type="ECO:0000256" key="2">
    <source>
        <dbReference type="ARBA" id="ARBA00022722"/>
    </source>
</evidence>
<feature type="binding site" evidence="8">
    <location>
        <begin position="284"/>
        <end position="291"/>
    </location>
    <ligand>
        <name>ATP</name>
        <dbReference type="ChEBI" id="CHEBI:30616"/>
    </ligand>
</feature>
<dbReference type="PANTHER" id="PTHR11472">
    <property type="entry name" value="DNA REPAIR DEAD HELICASE RAD3/XP-D SUBFAMILY MEMBER"/>
    <property type="match status" value="1"/>
</dbReference>